<keyword evidence="3" id="KW-0732">Signal</keyword>
<dbReference type="GO" id="GO:0006508">
    <property type="term" value="P:proteolysis"/>
    <property type="evidence" value="ECO:0007669"/>
    <property type="project" value="UniProtKB-KW"/>
</dbReference>
<feature type="chain" id="PRO_5032520078" evidence="3">
    <location>
        <begin position="23"/>
        <end position="267"/>
    </location>
</feature>
<keyword evidence="1" id="KW-0645">Protease</keyword>
<evidence type="ECO:0000256" key="2">
    <source>
        <dbReference type="ARBA" id="ARBA00022801"/>
    </source>
</evidence>
<organism evidence="4 5">
    <name type="scientific">Candidatus Sungiibacteriota bacterium</name>
    <dbReference type="NCBI Taxonomy" id="2750080"/>
    <lineage>
        <taxon>Bacteria</taxon>
        <taxon>Candidatus Sungiibacteriota</taxon>
    </lineage>
</organism>
<dbReference type="Proteomes" id="UP000595618">
    <property type="component" value="Chromosome"/>
</dbReference>
<dbReference type="Gene3D" id="2.40.10.120">
    <property type="match status" value="1"/>
</dbReference>
<dbReference type="InterPro" id="IPR009003">
    <property type="entry name" value="Peptidase_S1_PA"/>
</dbReference>
<evidence type="ECO:0000313" key="4">
    <source>
        <dbReference type="EMBL" id="QQG45065.1"/>
    </source>
</evidence>
<evidence type="ECO:0000256" key="3">
    <source>
        <dbReference type="SAM" id="SignalP"/>
    </source>
</evidence>
<gene>
    <name evidence="4" type="ORF">HYW89_03630</name>
</gene>
<dbReference type="EMBL" id="CP066690">
    <property type="protein sequence ID" value="QQG45065.1"/>
    <property type="molecule type" value="Genomic_DNA"/>
</dbReference>
<dbReference type="PRINTS" id="PR00834">
    <property type="entry name" value="PROTEASES2C"/>
</dbReference>
<dbReference type="GO" id="GO:0004252">
    <property type="term" value="F:serine-type endopeptidase activity"/>
    <property type="evidence" value="ECO:0007669"/>
    <property type="project" value="InterPro"/>
</dbReference>
<dbReference type="PANTHER" id="PTHR43343">
    <property type="entry name" value="PEPTIDASE S12"/>
    <property type="match status" value="1"/>
</dbReference>
<evidence type="ECO:0000256" key="1">
    <source>
        <dbReference type="ARBA" id="ARBA00022670"/>
    </source>
</evidence>
<sequence length="267" mass="28865">MSPKKWGLCLVILILTACGNTASQFSLPDLVKHVTPSVVIIIGDLITDTEGPPSNPSSEKKSDIFSIKPSTIHPILRKESADTEYTKRIVAAGSVQTKDGFILTVSHAVVGVLNLRALFYDGTTFPLELVANDGMDAAIVKIKTDKKISFRPLVVTSAATLQNGQNVFGIGHPFAFYFSTIHGVVSRTFTTENTTKNFGFPENARDKIIHLDMLFNPGVSGAPIFNMNGEMLAMAFGMIANANSPGFAFLAEPIIQYFRSKGVLPMP</sequence>
<dbReference type="AlphaFoldDB" id="A0A7T5RJ10"/>
<reference evidence="4 5" key="1">
    <citation type="submission" date="2020-07" db="EMBL/GenBank/DDBJ databases">
        <title>Huge and variable diversity of episymbiotic CPR bacteria and DPANN archaea in groundwater ecosystems.</title>
        <authorList>
            <person name="He C.Y."/>
            <person name="Keren R."/>
            <person name="Whittaker M."/>
            <person name="Farag I.F."/>
            <person name="Doudna J."/>
            <person name="Cate J.H.D."/>
            <person name="Banfield J.F."/>
        </authorList>
    </citation>
    <scope>NUCLEOTIDE SEQUENCE [LARGE SCALE GENOMIC DNA]</scope>
    <source>
        <strain evidence="4">NC_groundwater_541_Ag_S-0.1um_46_50</strain>
    </source>
</reference>
<dbReference type="PANTHER" id="PTHR43343:SF3">
    <property type="entry name" value="PROTEASE DO-LIKE 8, CHLOROPLASTIC"/>
    <property type="match status" value="1"/>
</dbReference>
<dbReference type="InterPro" id="IPR051201">
    <property type="entry name" value="Chloro_Bact_Ser_Proteases"/>
</dbReference>
<dbReference type="SUPFAM" id="SSF50494">
    <property type="entry name" value="Trypsin-like serine proteases"/>
    <property type="match status" value="1"/>
</dbReference>
<feature type="signal peptide" evidence="3">
    <location>
        <begin position="1"/>
        <end position="22"/>
    </location>
</feature>
<protein>
    <submittedName>
        <fullName evidence="4">Trypsin-like peptidase domain-containing protein</fullName>
    </submittedName>
</protein>
<dbReference type="InterPro" id="IPR001940">
    <property type="entry name" value="Peptidase_S1C"/>
</dbReference>
<keyword evidence="2" id="KW-0378">Hydrolase</keyword>
<accession>A0A7T5RJ10</accession>
<name>A0A7T5RJ10_9BACT</name>
<proteinExistence type="predicted"/>
<dbReference type="Pfam" id="PF13365">
    <property type="entry name" value="Trypsin_2"/>
    <property type="match status" value="1"/>
</dbReference>
<evidence type="ECO:0000313" key="5">
    <source>
        <dbReference type="Proteomes" id="UP000595618"/>
    </source>
</evidence>
<dbReference type="PROSITE" id="PS51257">
    <property type="entry name" value="PROKAR_LIPOPROTEIN"/>
    <property type="match status" value="1"/>
</dbReference>